<comment type="caution">
    <text evidence="1">The sequence shown here is derived from an EMBL/GenBank/DDBJ whole genome shotgun (WGS) entry which is preliminary data.</text>
</comment>
<reference evidence="1 2" key="1">
    <citation type="submission" date="2020-02" db="EMBL/GenBank/DDBJ databases">
        <title>Balneolaceae bacterium YR4-1, complete genome.</title>
        <authorList>
            <person name="Li Y."/>
            <person name="Wu S."/>
        </authorList>
    </citation>
    <scope>NUCLEOTIDE SEQUENCE [LARGE SCALE GENOMIC DNA]</scope>
    <source>
        <strain evidence="1 2">YR4-1</strain>
    </source>
</reference>
<protein>
    <submittedName>
        <fullName evidence="1">Uncharacterized protein</fullName>
    </submittedName>
</protein>
<organism evidence="1 2">
    <name type="scientific">Halalkalibaculum roseum</name>
    <dbReference type="NCBI Taxonomy" id="2709311"/>
    <lineage>
        <taxon>Bacteria</taxon>
        <taxon>Pseudomonadati</taxon>
        <taxon>Balneolota</taxon>
        <taxon>Balneolia</taxon>
        <taxon>Balneolales</taxon>
        <taxon>Balneolaceae</taxon>
        <taxon>Halalkalibaculum</taxon>
    </lineage>
</organism>
<proteinExistence type="predicted"/>
<sequence>MFISACSSSDTENENENDNENVVEVTATHNAEENQHLFEMGTHELTPGWTTFEFSNASPYDHFFLIWKVPQEGIEAGGEGEALVDHWHKTITEPFQNAFDPYIEGEIEFEEFTKNLIGAVSESAPWFLDPGAQTLGGPGFTAAGRTSETTVNLGPGHYIVECYVKNEEEVFHSSIGMLTYFDVAGEDSTATEPEPSSQVAISSTEGIQFDDSVSAGDHTFEIIFEDQATYSHLQGHNVQLVRLADKEDQELLNELAVWLDWRQPGSLVNRAPEGATLMGGSMEMAGGSTAYFHTELEPGDYAWIAEVPNPSDKNMLQTFTVSGSGDDM</sequence>
<accession>A0A6M1SYX5</accession>
<evidence type="ECO:0000313" key="2">
    <source>
        <dbReference type="Proteomes" id="UP000473278"/>
    </source>
</evidence>
<keyword evidence="2" id="KW-1185">Reference proteome</keyword>
<dbReference type="Proteomes" id="UP000473278">
    <property type="component" value="Unassembled WGS sequence"/>
</dbReference>
<dbReference type="EMBL" id="JAALLT010000001">
    <property type="protein sequence ID" value="NGP75055.1"/>
    <property type="molecule type" value="Genomic_DNA"/>
</dbReference>
<dbReference type="AlphaFoldDB" id="A0A6M1SYX5"/>
<evidence type="ECO:0000313" key="1">
    <source>
        <dbReference type="EMBL" id="NGP75055.1"/>
    </source>
</evidence>
<gene>
    <name evidence="1" type="ORF">G3570_00305</name>
</gene>
<name>A0A6M1SYX5_9BACT</name>